<gene>
    <name evidence="6" type="ORF">FKG95_06040</name>
</gene>
<dbReference type="PANTHER" id="PTHR30579:SF7">
    <property type="entry name" value="HTH-TYPE TRANSCRIPTIONAL REGULATOR LRHA-RELATED"/>
    <property type="match status" value="1"/>
</dbReference>
<dbReference type="RefSeq" id="WP_142895430.1">
    <property type="nucleotide sequence ID" value="NZ_ML660053.1"/>
</dbReference>
<name>A0A545TX48_9PROT</name>
<evidence type="ECO:0000256" key="4">
    <source>
        <dbReference type="ARBA" id="ARBA00023163"/>
    </source>
</evidence>
<dbReference type="Gene3D" id="1.10.10.10">
    <property type="entry name" value="Winged helix-like DNA-binding domain superfamily/Winged helix DNA-binding domain"/>
    <property type="match status" value="1"/>
</dbReference>
<evidence type="ECO:0000256" key="3">
    <source>
        <dbReference type="ARBA" id="ARBA00023125"/>
    </source>
</evidence>
<dbReference type="SUPFAM" id="SSF46785">
    <property type="entry name" value="Winged helix' DNA-binding domain"/>
    <property type="match status" value="1"/>
</dbReference>
<comment type="similarity">
    <text evidence="1">Belongs to the LysR transcriptional regulatory family.</text>
</comment>
<comment type="caution">
    <text evidence="6">The sequence shown here is derived from an EMBL/GenBank/DDBJ whole genome shotgun (WGS) entry which is preliminary data.</text>
</comment>
<keyword evidence="4" id="KW-0804">Transcription</keyword>
<keyword evidence="2" id="KW-0805">Transcription regulation</keyword>
<evidence type="ECO:0000313" key="7">
    <source>
        <dbReference type="Proteomes" id="UP000315252"/>
    </source>
</evidence>
<dbReference type="Proteomes" id="UP000315252">
    <property type="component" value="Unassembled WGS sequence"/>
</dbReference>
<proteinExistence type="inferred from homology"/>
<protein>
    <submittedName>
        <fullName evidence="6">LysR family transcriptional regulator</fullName>
    </submittedName>
</protein>
<reference evidence="6 7" key="1">
    <citation type="submission" date="2019-06" db="EMBL/GenBank/DDBJ databases">
        <title>Whole genome sequence for Rhodospirillaceae sp. R148.</title>
        <authorList>
            <person name="Wang G."/>
        </authorList>
    </citation>
    <scope>NUCLEOTIDE SEQUENCE [LARGE SCALE GENOMIC DNA]</scope>
    <source>
        <strain evidence="6 7">R148</strain>
    </source>
</reference>
<feature type="domain" description="HTH lysR-type" evidence="5">
    <location>
        <begin position="5"/>
        <end position="62"/>
    </location>
</feature>
<keyword evidence="3" id="KW-0238">DNA-binding</keyword>
<evidence type="ECO:0000313" key="6">
    <source>
        <dbReference type="EMBL" id="TQV81799.1"/>
    </source>
</evidence>
<dbReference type="Gene3D" id="3.40.190.10">
    <property type="entry name" value="Periplasmic binding protein-like II"/>
    <property type="match status" value="2"/>
</dbReference>
<dbReference type="OrthoDB" id="9789529at2"/>
<evidence type="ECO:0000259" key="5">
    <source>
        <dbReference type="PROSITE" id="PS50931"/>
    </source>
</evidence>
<evidence type="ECO:0000256" key="2">
    <source>
        <dbReference type="ARBA" id="ARBA00023015"/>
    </source>
</evidence>
<evidence type="ECO:0000256" key="1">
    <source>
        <dbReference type="ARBA" id="ARBA00009437"/>
    </source>
</evidence>
<dbReference type="GO" id="GO:0003700">
    <property type="term" value="F:DNA-binding transcription factor activity"/>
    <property type="evidence" value="ECO:0007669"/>
    <property type="project" value="InterPro"/>
</dbReference>
<dbReference type="InterPro" id="IPR036388">
    <property type="entry name" value="WH-like_DNA-bd_sf"/>
</dbReference>
<dbReference type="EMBL" id="VHSH01000002">
    <property type="protein sequence ID" value="TQV81799.1"/>
    <property type="molecule type" value="Genomic_DNA"/>
</dbReference>
<dbReference type="PANTHER" id="PTHR30579">
    <property type="entry name" value="TRANSCRIPTIONAL REGULATOR"/>
    <property type="match status" value="1"/>
</dbReference>
<dbReference type="Pfam" id="PF00126">
    <property type="entry name" value="HTH_1"/>
    <property type="match status" value="1"/>
</dbReference>
<dbReference type="SUPFAM" id="SSF53850">
    <property type="entry name" value="Periplasmic binding protein-like II"/>
    <property type="match status" value="1"/>
</dbReference>
<dbReference type="AlphaFoldDB" id="A0A545TX48"/>
<dbReference type="PROSITE" id="PS50931">
    <property type="entry name" value="HTH_LYSR"/>
    <property type="match status" value="1"/>
</dbReference>
<dbReference type="GO" id="GO:0003677">
    <property type="term" value="F:DNA binding"/>
    <property type="evidence" value="ECO:0007669"/>
    <property type="project" value="UniProtKB-KW"/>
</dbReference>
<sequence>MKPEIQISHLKTLIAISEEGNFGAAAQRVGRTQSAVTQQMQNLEQIVNAPLFVAKGRQRELTEAGLTLLRYGREIVSLCNHAVTASGRSQQTGIIKIGAPYEIAEELLPGALIRFTELWRDMRVVIHVDRSPNLMEMLEEGRLDLTLSTRRSSNTESVLLIKMPVLWIAASGWEFDLSDPLPLILTDEPSMFRRIALSALDLSGQPYIERFTSPSMAGVRLAVSAGLGVTARTQSAFLTTTKILDERDGFPPLPDIPYYLHRPIEQSDQASKALFDTIVEEASGESRTLFA</sequence>
<keyword evidence="7" id="KW-1185">Reference proteome</keyword>
<dbReference type="InterPro" id="IPR036390">
    <property type="entry name" value="WH_DNA-bd_sf"/>
</dbReference>
<dbReference type="InterPro" id="IPR005119">
    <property type="entry name" value="LysR_subst-bd"/>
</dbReference>
<accession>A0A545TX48</accession>
<organism evidence="6 7">
    <name type="scientific">Denitrobaculum tricleocarpae</name>
    <dbReference type="NCBI Taxonomy" id="2591009"/>
    <lineage>
        <taxon>Bacteria</taxon>
        <taxon>Pseudomonadati</taxon>
        <taxon>Pseudomonadota</taxon>
        <taxon>Alphaproteobacteria</taxon>
        <taxon>Rhodospirillales</taxon>
        <taxon>Rhodospirillaceae</taxon>
        <taxon>Denitrobaculum</taxon>
    </lineage>
</organism>
<dbReference type="InterPro" id="IPR050176">
    <property type="entry name" value="LTTR"/>
</dbReference>
<dbReference type="Pfam" id="PF03466">
    <property type="entry name" value="LysR_substrate"/>
    <property type="match status" value="1"/>
</dbReference>
<dbReference type="InterPro" id="IPR000847">
    <property type="entry name" value="LysR_HTH_N"/>
</dbReference>